<name>A0A1E4T9J1_9ASCO</name>
<dbReference type="EMBL" id="KV453844">
    <property type="protein sequence ID" value="ODV88422.1"/>
    <property type="molecule type" value="Genomic_DNA"/>
</dbReference>
<dbReference type="OrthoDB" id="4088666at2759"/>
<gene>
    <name evidence="1" type="ORF">CANCADRAFT_4559</name>
</gene>
<proteinExistence type="predicted"/>
<evidence type="ECO:0000313" key="1">
    <source>
        <dbReference type="EMBL" id="ODV88422.1"/>
    </source>
</evidence>
<dbReference type="Pfam" id="PF20977">
    <property type="entry name" value="GatF"/>
    <property type="match status" value="1"/>
</dbReference>
<reference evidence="2" key="1">
    <citation type="submission" date="2016-02" db="EMBL/GenBank/DDBJ databases">
        <title>Comparative genomics of biotechnologically important yeasts.</title>
        <authorList>
            <consortium name="DOE Joint Genome Institute"/>
            <person name="Riley R."/>
            <person name="Haridas S."/>
            <person name="Wolfe K.H."/>
            <person name="Lopes M.R."/>
            <person name="Hittinger C.T."/>
            <person name="Goker M."/>
            <person name="Salamov A."/>
            <person name="Wisecaver J."/>
            <person name="Long T.M."/>
            <person name="Aerts A.L."/>
            <person name="Barry K."/>
            <person name="Choi C."/>
            <person name="Clum A."/>
            <person name="Coughlan A.Y."/>
            <person name="Deshpande S."/>
            <person name="Douglass A.P."/>
            <person name="Hanson S.J."/>
            <person name="Klenk H.-P."/>
            <person name="Labutti K."/>
            <person name="Lapidus A."/>
            <person name="Lindquist E."/>
            <person name="Lipzen A."/>
            <person name="Meier-Kolthoff J.P."/>
            <person name="Ohm R.A."/>
            <person name="Otillar R.P."/>
            <person name="Pangilinan J."/>
            <person name="Peng Y."/>
            <person name="Rokas A."/>
            <person name="Rosa C.A."/>
            <person name="Scheuner C."/>
            <person name="Sibirny A.A."/>
            <person name="Slot J.C."/>
            <person name="Stielow J.B."/>
            <person name="Sun H."/>
            <person name="Kurtzman C.P."/>
            <person name="Blackwell M."/>
            <person name="Jeffries T.W."/>
            <person name="Grigoriev I.V."/>
        </authorList>
    </citation>
    <scope>NUCLEOTIDE SEQUENCE [LARGE SCALE GENOMIC DNA]</scope>
    <source>
        <strain evidence="2">NRRL Y-17796</strain>
    </source>
</reference>
<organism evidence="1 2">
    <name type="scientific">Tortispora caseinolytica NRRL Y-17796</name>
    <dbReference type="NCBI Taxonomy" id="767744"/>
    <lineage>
        <taxon>Eukaryota</taxon>
        <taxon>Fungi</taxon>
        <taxon>Dikarya</taxon>
        <taxon>Ascomycota</taxon>
        <taxon>Saccharomycotina</taxon>
        <taxon>Trigonopsidomycetes</taxon>
        <taxon>Trigonopsidales</taxon>
        <taxon>Trigonopsidaceae</taxon>
        <taxon>Tortispora</taxon>
    </lineage>
</organism>
<protein>
    <recommendedName>
        <fullName evidence="3">Glutamyl-tRNA(Gln) amidotransferase subunit F, mitochondrial</fullName>
    </recommendedName>
</protein>
<dbReference type="Proteomes" id="UP000095023">
    <property type="component" value="Unassembled WGS sequence"/>
</dbReference>
<dbReference type="AlphaFoldDB" id="A0A1E4T9J1"/>
<sequence length="158" mass="18139">MKAVRYFHRASVVLRPKRLATAGDIEKWINSPTWSVKSLIDGKTELSKNDLRRLLLLSGLKVRDEADFDKLRADLEKQLHFIEKIQQVDAGDEMLSSLEQELQTPLDLAQLKKKVAESEEVLEEEYENVRGLKWEPFANTAKVLKPHFVITREKGVGV</sequence>
<evidence type="ECO:0008006" key="3">
    <source>
        <dbReference type="Google" id="ProtNLM"/>
    </source>
</evidence>
<keyword evidence="2" id="KW-1185">Reference proteome</keyword>
<evidence type="ECO:0000313" key="2">
    <source>
        <dbReference type="Proteomes" id="UP000095023"/>
    </source>
</evidence>
<accession>A0A1E4T9J1</accession>